<dbReference type="GO" id="GO:0051274">
    <property type="term" value="P:beta-glucan biosynthetic process"/>
    <property type="evidence" value="ECO:0007669"/>
    <property type="project" value="TreeGrafter"/>
</dbReference>
<reference evidence="9 10" key="1">
    <citation type="submission" date="2019-03" db="EMBL/GenBank/DDBJ databases">
        <title>Genomic Encyclopedia of Type Strains, Phase IV (KMG-IV): sequencing the most valuable type-strain genomes for metagenomic binning, comparative biology and taxonomic classification.</title>
        <authorList>
            <person name="Goeker M."/>
        </authorList>
    </citation>
    <scope>NUCLEOTIDE SEQUENCE [LARGE SCALE GENOMIC DNA]</scope>
    <source>
        <strain evidence="9 10">DSM 1709</strain>
    </source>
</reference>
<organism evidence="9 10">
    <name type="scientific">Rubrivivax gelatinosus</name>
    <name type="common">Rhodocyclus gelatinosus</name>
    <name type="synonym">Rhodopseudomonas gelatinosa</name>
    <dbReference type="NCBI Taxonomy" id="28068"/>
    <lineage>
        <taxon>Bacteria</taxon>
        <taxon>Pseudomonadati</taxon>
        <taxon>Pseudomonadota</taxon>
        <taxon>Betaproteobacteria</taxon>
        <taxon>Burkholderiales</taxon>
        <taxon>Sphaerotilaceae</taxon>
        <taxon>Rubrivivax</taxon>
    </lineage>
</organism>
<evidence type="ECO:0000313" key="9">
    <source>
        <dbReference type="EMBL" id="TCP04322.1"/>
    </source>
</evidence>
<evidence type="ECO:0000313" key="10">
    <source>
        <dbReference type="Proteomes" id="UP000295106"/>
    </source>
</evidence>
<dbReference type="Gene3D" id="2.70.98.10">
    <property type="match status" value="1"/>
</dbReference>
<dbReference type="SUPFAM" id="SSF74650">
    <property type="entry name" value="Galactose mutarotase-like"/>
    <property type="match status" value="1"/>
</dbReference>
<accession>A0A4R2MC59</accession>
<dbReference type="AlphaFoldDB" id="A0A4R2MC59"/>
<dbReference type="InterPro" id="IPR014756">
    <property type="entry name" value="Ig_E-set"/>
</dbReference>
<gene>
    <name evidence="9" type="ORF">EV684_10273</name>
</gene>
<dbReference type="GO" id="GO:0030288">
    <property type="term" value="C:outer membrane-bounded periplasmic space"/>
    <property type="evidence" value="ECO:0007669"/>
    <property type="project" value="TreeGrafter"/>
</dbReference>
<evidence type="ECO:0000256" key="6">
    <source>
        <dbReference type="ARBA" id="ARBA00022764"/>
    </source>
</evidence>
<dbReference type="Gene3D" id="2.60.40.10">
    <property type="entry name" value="Immunoglobulins"/>
    <property type="match status" value="1"/>
</dbReference>
<dbReference type="InterPro" id="IPR014718">
    <property type="entry name" value="GH-type_carb-bd"/>
</dbReference>
<dbReference type="InterPro" id="IPR013783">
    <property type="entry name" value="Ig-like_fold"/>
</dbReference>
<evidence type="ECO:0000259" key="8">
    <source>
        <dbReference type="Pfam" id="PF04349"/>
    </source>
</evidence>
<comment type="caution">
    <text evidence="9">The sequence shown here is derived from an EMBL/GenBank/DDBJ whole genome shotgun (WGS) entry which is preliminary data.</text>
</comment>
<dbReference type="InterPro" id="IPR011013">
    <property type="entry name" value="Gal_mutarotase_sf_dom"/>
</dbReference>
<dbReference type="PANTHER" id="PTHR30504:SF4">
    <property type="entry name" value="GLUCANS BIOSYNTHESIS PROTEIN G"/>
    <property type="match status" value="1"/>
</dbReference>
<feature type="domain" description="Glucan biosynthesis periplasmic MdoG C-terminal" evidence="8">
    <location>
        <begin position="36"/>
        <end position="509"/>
    </location>
</feature>
<protein>
    <recommendedName>
        <fullName evidence="4">Glucans biosynthesis protein G</fullName>
    </recommendedName>
</protein>
<evidence type="ECO:0000256" key="4">
    <source>
        <dbReference type="ARBA" id="ARBA00015376"/>
    </source>
</evidence>
<evidence type="ECO:0000256" key="3">
    <source>
        <dbReference type="ARBA" id="ARBA00009284"/>
    </source>
</evidence>
<dbReference type="Proteomes" id="UP000295106">
    <property type="component" value="Unassembled WGS sequence"/>
</dbReference>
<feature type="signal peptide" evidence="7">
    <location>
        <begin position="1"/>
        <end position="35"/>
    </location>
</feature>
<keyword evidence="5 7" id="KW-0732">Signal</keyword>
<dbReference type="InterPro" id="IPR007444">
    <property type="entry name" value="Glucan_biosyn_MdoG_C"/>
</dbReference>
<evidence type="ECO:0000256" key="7">
    <source>
        <dbReference type="SAM" id="SignalP"/>
    </source>
</evidence>
<name>A0A4R2MC59_RUBGE</name>
<comment type="similarity">
    <text evidence="3">Belongs to the OpgD/OpgG family.</text>
</comment>
<dbReference type="PANTHER" id="PTHR30504">
    <property type="entry name" value="GLUCANS BIOSYNTHESIS PROTEIN"/>
    <property type="match status" value="1"/>
</dbReference>
<evidence type="ECO:0000256" key="2">
    <source>
        <dbReference type="ARBA" id="ARBA00005001"/>
    </source>
</evidence>
<comment type="subcellular location">
    <subcellularLocation>
        <location evidence="1">Periplasm</location>
    </subcellularLocation>
</comment>
<dbReference type="UniPathway" id="UPA00637"/>
<dbReference type="FunFam" id="2.70.98.10:FF:000001">
    <property type="entry name" value="Glucans biosynthesis protein G"/>
    <property type="match status" value="1"/>
</dbReference>
<proteinExistence type="inferred from homology"/>
<dbReference type="PIRSF" id="PIRSF006281">
    <property type="entry name" value="MdoG"/>
    <property type="match status" value="1"/>
</dbReference>
<dbReference type="GO" id="GO:0003824">
    <property type="term" value="F:catalytic activity"/>
    <property type="evidence" value="ECO:0007669"/>
    <property type="project" value="InterPro"/>
</dbReference>
<dbReference type="Pfam" id="PF04349">
    <property type="entry name" value="MdoG"/>
    <property type="match status" value="1"/>
</dbReference>
<dbReference type="InterPro" id="IPR014438">
    <property type="entry name" value="Glucan_biosyn_MdoG/MdoD"/>
</dbReference>
<sequence length="513" mass="56465">MRIEATPLMRRSALLRTLTTLAVVLSTFSAAPAGAFGLDDVAREAEALARRPYEEPAPLPPALAQLSYDDYRKVRFRPDQGLWRPEALPFELQFFHVGRGFTRPLKLMEIVDGRARPLEIPRASFSDEGVLPPSEVVSGIAGLRVHHALNTPKVMDELIVFLGASYFRALGAGQRYGLSARGLAVDTAGGSGEEFPAFTAFWLERPAPGAQTLRLYALLDGPRVAGAYQFDIKPGQTTVVDVQARLWLRSPVATLGIAPLSSMFLHGENQPVADDYRPEVHDSDGLQIATADGEWIWRPLVNPKSAFVTSFALKSPLGFGLQQRDRSFTSYEDLEAAYERRPSVWIEPIGDWGEGRVELLQFHTPNETHDNIAAYWVPRNLPPPGLPIALGWRMHWAADAATPPPGARVVQTRLGHGYRETPIPPQRLQFHLDFNGPTLAELPADAAVEAVVSGNDNARALRAVAYPNPARGGWRVSIDVERADAGRALELRAFLRLGDRTLSETWSYALAPQ</sequence>
<evidence type="ECO:0000256" key="1">
    <source>
        <dbReference type="ARBA" id="ARBA00004418"/>
    </source>
</evidence>
<keyword evidence="6" id="KW-0574">Periplasm</keyword>
<evidence type="ECO:0000256" key="5">
    <source>
        <dbReference type="ARBA" id="ARBA00022729"/>
    </source>
</evidence>
<dbReference type="EMBL" id="SLXD01000002">
    <property type="protein sequence ID" value="TCP04322.1"/>
    <property type="molecule type" value="Genomic_DNA"/>
</dbReference>
<dbReference type="SUPFAM" id="SSF81296">
    <property type="entry name" value="E set domains"/>
    <property type="match status" value="1"/>
</dbReference>
<dbReference type="GO" id="GO:0030246">
    <property type="term" value="F:carbohydrate binding"/>
    <property type="evidence" value="ECO:0007669"/>
    <property type="project" value="InterPro"/>
</dbReference>
<comment type="pathway">
    <text evidence="2">Glycan metabolism; osmoregulated periplasmic glucan (OPG) biosynthesis.</text>
</comment>
<feature type="chain" id="PRO_5020573874" description="Glucans biosynthesis protein G" evidence="7">
    <location>
        <begin position="36"/>
        <end position="513"/>
    </location>
</feature>